<evidence type="ECO:0000256" key="2">
    <source>
        <dbReference type="SAM" id="MobiDB-lite"/>
    </source>
</evidence>
<proteinExistence type="predicted"/>
<evidence type="ECO:0008006" key="5">
    <source>
        <dbReference type="Google" id="ProtNLM"/>
    </source>
</evidence>
<gene>
    <name evidence="3" type="ORF">M9Y10_040386</name>
</gene>
<dbReference type="Proteomes" id="UP001470230">
    <property type="component" value="Unassembled WGS sequence"/>
</dbReference>
<feature type="coiled-coil region" evidence="1">
    <location>
        <begin position="33"/>
        <end position="135"/>
    </location>
</feature>
<feature type="compositionally biased region" description="Basic and acidic residues" evidence="2">
    <location>
        <begin position="171"/>
        <end position="185"/>
    </location>
</feature>
<keyword evidence="1" id="KW-0175">Coiled coil</keyword>
<feature type="region of interest" description="Disordered" evidence="2">
    <location>
        <begin position="1"/>
        <end position="21"/>
    </location>
</feature>
<feature type="compositionally biased region" description="Basic and acidic residues" evidence="2">
    <location>
        <begin position="147"/>
        <end position="157"/>
    </location>
</feature>
<keyword evidence="4" id="KW-1185">Reference proteome</keyword>
<feature type="region of interest" description="Disordered" evidence="2">
    <location>
        <begin position="143"/>
        <end position="198"/>
    </location>
</feature>
<protein>
    <recommendedName>
        <fullName evidence="5">PH domain-containing protein</fullName>
    </recommendedName>
</protein>
<evidence type="ECO:0000256" key="1">
    <source>
        <dbReference type="SAM" id="Coils"/>
    </source>
</evidence>
<accession>A0ABR2GPG8</accession>
<name>A0ABR2GPG8_9EUKA</name>
<dbReference type="EMBL" id="JAPFFF010000073">
    <property type="protein sequence ID" value="KAK8835838.1"/>
    <property type="molecule type" value="Genomic_DNA"/>
</dbReference>
<organism evidence="3 4">
    <name type="scientific">Tritrichomonas musculus</name>
    <dbReference type="NCBI Taxonomy" id="1915356"/>
    <lineage>
        <taxon>Eukaryota</taxon>
        <taxon>Metamonada</taxon>
        <taxon>Parabasalia</taxon>
        <taxon>Tritrichomonadida</taxon>
        <taxon>Tritrichomonadidae</taxon>
        <taxon>Tritrichomonas</taxon>
    </lineage>
</organism>
<evidence type="ECO:0000313" key="4">
    <source>
        <dbReference type="Proteomes" id="UP001470230"/>
    </source>
</evidence>
<feature type="compositionally biased region" description="Polar residues" evidence="2">
    <location>
        <begin position="158"/>
        <end position="170"/>
    </location>
</feature>
<evidence type="ECO:0000313" key="3">
    <source>
        <dbReference type="EMBL" id="KAK8835838.1"/>
    </source>
</evidence>
<comment type="caution">
    <text evidence="3">The sequence shown here is derived from an EMBL/GenBank/DDBJ whole genome shotgun (WGS) entry which is preliminary data.</text>
</comment>
<sequence>MSQLPCGSNKYSSIPKPNIKKSNNEIHKATSSNEEDKIEKNNMKDQYNILKMEFLKLQNQFKLYKLEMMTQINKINYNFDNKISALNKEKEEMQIKNDKIILELSAKIDKITLQNQALEKNCLNLNNELQKIQAKNRYLGEMINNPDIKDNQSEKNQVETNNHDYNTLKQSNEKINQKSESKQNDAFHYQPQKNKKNHDNLYQIRDGKESLNPQQNHKISTILPSCIQNNSNANFPVFRPKENTCYLFFSEKTQPNYSKSLKSNVIYGAHDAIDIQRFHYYPESEKIFTFIGFANEEIRKNWISYLTMKNISFDRLIYEYPYHMPVHNSDN</sequence>
<reference evidence="3 4" key="1">
    <citation type="submission" date="2024-04" db="EMBL/GenBank/DDBJ databases">
        <title>Tritrichomonas musculus Genome.</title>
        <authorList>
            <person name="Alves-Ferreira E."/>
            <person name="Grigg M."/>
            <person name="Lorenzi H."/>
            <person name="Galac M."/>
        </authorList>
    </citation>
    <scope>NUCLEOTIDE SEQUENCE [LARGE SCALE GENOMIC DNA]</scope>
    <source>
        <strain evidence="3 4">EAF2021</strain>
    </source>
</reference>
<feature type="compositionally biased region" description="Polar residues" evidence="2">
    <location>
        <begin position="1"/>
        <end position="12"/>
    </location>
</feature>